<feature type="region of interest" description="Disordered" evidence="2">
    <location>
        <begin position="496"/>
        <end position="517"/>
    </location>
</feature>
<dbReference type="AlphaFoldDB" id="A0A6V7PP34"/>
<evidence type="ECO:0000256" key="2">
    <source>
        <dbReference type="SAM" id="MobiDB-lite"/>
    </source>
</evidence>
<evidence type="ECO:0000256" key="1">
    <source>
        <dbReference type="SAM" id="Coils"/>
    </source>
</evidence>
<feature type="coiled-coil region" evidence="1">
    <location>
        <begin position="129"/>
        <end position="191"/>
    </location>
</feature>
<organism evidence="3">
    <name type="scientific">Ananas comosus var. bracteatus</name>
    <name type="common">red pineapple</name>
    <dbReference type="NCBI Taxonomy" id="296719"/>
    <lineage>
        <taxon>Eukaryota</taxon>
        <taxon>Viridiplantae</taxon>
        <taxon>Streptophyta</taxon>
        <taxon>Embryophyta</taxon>
        <taxon>Tracheophyta</taxon>
        <taxon>Spermatophyta</taxon>
        <taxon>Magnoliopsida</taxon>
        <taxon>Liliopsida</taxon>
        <taxon>Poales</taxon>
        <taxon>Bromeliaceae</taxon>
        <taxon>Bromelioideae</taxon>
        <taxon>Ananas</taxon>
    </lineage>
</organism>
<dbReference type="PANTHER" id="PTHR35712:SF1">
    <property type="entry name" value="MYOSIN HEAVY CHAIN-LIKE PROTEIN"/>
    <property type="match status" value="1"/>
</dbReference>
<keyword evidence="1" id="KW-0175">Coiled coil</keyword>
<dbReference type="PANTHER" id="PTHR35712">
    <property type="entry name" value="MYOSIN HEAVY CHAIN-LIKE PROTEIN"/>
    <property type="match status" value="1"/>
</dbReference>
<sequence length="694" mass="79040">MEILMHRVEQLQRERDELRRDIEQLCMQQAGPSYLSVVNQMQFQSQTKAQSGFRTAALGQEIENLQRKLAGILREKKNLEEELAEAYRIKSQLADLYTTEMSKGPEPPFGFTMQNNEAEKQVKFFQSSIAAAYAERDKLIMECEEAKEREKAMSKELLNCEERIEKLQSEYLDEKRSKDALRTELTELKNQTESFVRIVTKFYEVRGRDTGHSSDATLEEKCSCLIDDSPDYWIFSKDGESSSLKYIASLKEEKESLKKSIEKLQSSLQMGVDIEQHQKRKVRSLKTNMYATGFFQTNSPFSSFACMLLESHFLMQIMFTEFIQSGLSTLQNFYSQQRLEILKTLEEEESYIKAVILEVLDKMSRIQIKTELNIEALHHELQNDESECRDVHISSDVNASHMPENSSLPTSITNETPDESKALAQAMKEKVDALLLLSQQEERYLLERDTNKALQQKIEELQKNLFQVTHEKVQALLELANLKQEFQRLQEYNSNSLKHGSSLAGDPVRSSSTHDREGKLMSLWKKTSLKRWTKKDHALGETDGPETSDANTSSSTKTEHSVDIARLKVENATLQERIANLEHLTSTIRRLHISLLKAHDDVKSAVSPEGIYEALNSIITEASVMKTALGTVIPISWTGDASDAITYESLYEPTDSSDSSKTEKADPMSSAGLEMLELLILAAELLKESLMANN</sequence>
<feature type="coiled-coil region" evidence="1">
    <location>
        <begin position="1"/>
        <end position="28"/>
    </location>
</feature>
<protein>
    <submittedName>
        <fullName evidence="3">Uncharacterized protein</fullName>
    </submittedName>
</protein>
<gene>
    <name evidence="3" type="ORF">CB5_LOCUS15634</name>
</gene>
<proteinExistence type="predicted"/>
<feature type="coiled-coil region" evidence="1">
    <location>
        <begin position="55"/>
        <end position="96"/>
    </location>
</feature>
<feature type="coiled-coil region" evidence="1">
    <location>
        <begin position="437"/>
        <end position="492"/>
    </location>
</feature>
<reference evidence="3" key="1">
    <citation type="submission" date="2020-07" db="EMBL/GenBank/DDBJ databases">
        <authorList>
            <person name="Lin J."/>
        </authorList>
    </citation>
    <scope>NUCLEOTIDE SEQUENCE</scope>
</reference>
<name>A0A6V7PP34_ANACO</name>
<evidence type="ECO:0000313" key="3">
    <source>
        <dbReference type="EMBL" id="CAD1832423.1"/>
    </source>
</evidence>
<feature type="region of interest" description="Disordered" evidence="2">
    <location>
        <begin position="536"/>
        <end position="561"/>
    </location>
</feature>
<dbReference type="EMBL" id="LR862150">
    <property type="protein sequence ID" value="CAD1832423.1"/>
    <property type="molecule type" value="Genomic_DNA"/>
</dbReference>
<accession>A0A6V7PP34</accession>